<feature type="region of interest" description="Disordered" evidence="2">
    <location>
        <begin position="510"/>
        <end position="565"/>
    </location>
</feature>
<feature type="compositionally biased region" description="Polar residues" evidence="2">
    <location>
        <begin position="548"/>
        <end position="561"/>
    </location>
</feature>
<feature type="compositionally biased region" description="Basic and acidic residues" evidence="2">
    <location>
        <begin position="522"/>
        <end position="534"/>
    </location>
</feature>
<evidence type="ECO:0000313" key="5">
    <source>
        <dbReference type="Proteomes" id="UP000800092"/>
    </source>
</evidence>
<dbReference type="Gene3D" id="1.20.5.340">
    <property type="match status" value="1"/>
</dbReference>
<feature type="compositionally biased region" description="Polar residues" evidence="2">
    <location>
        <begin position="38"/>
        <end position="55"/>
    </location>
</feature>
<reference evidence="4" key="1">
    <citation type="journal article" date="2020" name="Stud. Mycol.">
        <title>101 Dothideomycetes genomes: a test case for predicting lifestyles and emergence of pathogens.</title>
        <authorList>
            <person name="Haridas S."/>
            <person name="Albert R."/>
            <person name="Binder M."/>
            <person name="Bloem J."/>
            <person name="Labutti K."/>
            <person name="Salamov A."/>
            <person name="Andreopoulos B."/>
            <person name="Baker S."/>
            <person name="Barry K."/>
            <person name="Bills G."/>
            <person name="Bluhm B."/>
            <person name="Cannon C."/>
            <person name="Castanera R."/>
            <person name="Culley D."/>
            <person name="Daum C."/>
            <person name="Ezra D."/>
            <person name="Gonzalez J."/>
            <person name="Henrissat B."/>
            <person name="Kuo A."/>
            <person name="Liang C."/>
            <person name="Lipzen A."/>
            <person name="Lutzoni F."/>
            <person name="Magnuson J."/>
            <person name="Mondo S."/>
            <person name="Nolan M."/>
            <person name="Ohm R."/>
            <person name="Pangilinan J."/>
            <person name="Park H.-J."/>
            <person name="Ramirez L."/>
            <person name="Alfaro M."/>
            <person name="Sun H."/>
            <person name="Tritt A."/>
            <person name="Yoshinaga Y."/>
            <person name="Zwiers L.-H."/>
            <person name="Turgeon B."/>
            <person name="Goodwin S."/>
            <person name="Spatafora J."/>
            <person name="Crous P."/>
            <person name="Grigoriev I."/>
        </authorList>
    </citation>
    <scope>NUCLEOTIDE SEQUENCE</scope>
    <source>
        <strain evidence="4">Tuck. ex Michener</strain>
    </source>
</reference>
<evidence type="ECO:0000256" key="1">
    <source>
        <dbReference type="SAM" id="Coils"/>
    </source>
</evidence>
<feature type="compositionally biased region" description="Basic and acidic residues" evidence="2">
    <location>
        <begin position="14"/>
        <end position="25"/>
    </location>
</feature>
<dbReference type="InterPro" id="IPR038919">
    <property type="entry name" value="STB2/STB2"/>
</dbReference>
<keyword evidence="5" id="KW-1185">Reference proteome</keyword>
<dbReference type="EMBL" id="ML991803">
    <property type="protein sequence ID" value="KAF2233837.1"/>
    <property type="molecule type" value="Genomic_DNA"/>
</dbReference>
<sequence>MAATQYNNQSSKFQRRETSGTESRADASSVKMTKDSPLVSSPSERTAGSPQQQPGHQRLVLTDPVAFRYLEEDPSTTVLERRRRLQGYELYVVEQWACSRTQPTFVITTYTGDPSHSIIVGILSVPSDESSWSRRLKVYFKALNQFHARRKETPLGFLSVTNLSGFPSSLTVVSVPDGDLKAHRDDFFVNENLKRLGCSGRVGLTLASPSGATQAKFHQLYRTSEKIPLYSAVIELVKLCQVALVLFGKLEQEYADGLLCDITEKAISDWWVEMGTEFYNIEPTDGILGPTTVSALLGMLSGARNRLHAYGAPVAKDVFDTESTKRGVAYFQKSQRLTKTRRLDRKTLDRLHKATVKAANSEGWTVPRAVKSTMAEISGKGGEMMMEFVGGRDKAGIADVETVDIERFVQLIHGERLKWLWYGKPMKSHGDMFSRLPGEEGLIFEPDDQGGYSWKGSRKDSSTVDLRPLKRNMSNVHGKSPREPIPEGTNEKEQDLKKAVLKRAGGRLKGAVGLRSHHGKHSHDDTGDEFHGIGHNESQLSVAPPSLRRTNSDPASPTSTKSIDDSLERTFSHLTDQGAVTHLEDSKFSPAFAKAITDTPDDSQTTLLPEKGTNGELEKRDVLGPPFQYEPSMREPSIAGSNYGGVDLDDLLPTDTFPGQDIGTLLRRTRSIDGIDLRAPPPKHENWWPRHLSFSIAEPSVLVWEDIGWREEEDSPLDSSDPKSALWREINLADGDKLMREQMTIVGGKVAQWVDQKITRLQKLEAQADHDGQELQTLYLPRLESYRTLTEQSKGVVEVEQGQLQEAIKEVETLSAKLEYEINNLRSKVEDVEAGVAEFSDQVTNVEDRVKELEGDRKAREGWAGWMWRLSTGMQLRDRGAFERNS</sequence>
<feature type="compositionally biased region" description="Polar residues" evidence="2">
    <location>
        <begin position="1"/>
        <end position="12"/>
    </location>
</feature>
<feature type="compositionally biased region" description="Basic and acidic residues" evidence="2">
    <location>
        <begin position="480"/>
        <end position="495"/>
    </location>
</feature>
<feature type="region of interest" description="Disordered" evidence="2">
    <location>
        <begin position="451"/>
        <end position="495"/>
    </location>
</feature>
<accession>A0A6A6H7B0</accession>
<keyword evidence="1" id="KW-0175">Coiled coil</keyword>
<dbReference type="OrthoDB" id="19806at2759"/>
<dbReference type="Pfam" id="PF25995">
    <property type="entry name" value="STB6_N"/>
    <property type="match status" value="1"/>
</dbReference>
<proteinExistence type="predicted"/>
<dbReference type="Proteomes" id="UP000800092">
    <property type="component" value="Unassembled WGS sequence"/>
</dbReference>
<gene>
    <name evidence="4" type="ORF">EV356DRAFT_188758</name>
</gene>
<evidence type="ECO:0000259" key="3">
    <source>
        <dbReference type="Pfam" id="PF25995"/>
    </source>
</evidence>
<protein>
    <recommendedName>
        <fullName evidence="3">STB6-like N-terminal domain-containing protein</fullName>
    </recommendedName>
</protein>
<feature type="region of interest" description="Disordered" evidence="2">
    <location>
        <begin position="1"/>
        <end position="58"/>
    </location>
</feature>
<evidence type="ECO:0000313" key="4">
    <source>
        <dbReference type="EMBL" id="KAF2233837.1"/>
    </source>
</evidence>
<feature type="region of interest" description="Disordered" evidence="2">
    <location>
        <begin position="597"/>
        <end position="622"/>
    </location>
</feature>
<dbReference type="AlphaFoldDB" id="A0A6A6H7B0"/>
<feature type="domain" description="STB6-like N-terminal" evidence="3">
    <location>
        <begin position="57"/>
        <end position="196"/>
    </location>
</feature>
<dbReference type="PANTHER" id="PTHR31011:SF2">
    <property type="entry name" value="PROTEIN STB2-RELATED"/>
    <property type="match status" value="1"/>
</dbReference>
<organism evidence="4 5">
    <name type="scientific">Viridothelium virens</name>
    <name type="common">Speckled blister lichen</name>
    <name type="synonym">Trypethelium virens</name>
    <dbReference type="NCBI Taxonomy" id="1048519"/>
    <lineage>
        <taxon>Eukaryota</taxon>
        <taxon>Fungi</taxon>
        <taxon>Dikarya</taxon>
        <taxon>Ascomycota</taxon>
        <taxon>Pezizomycotina</taxon>
        <taxon>Dothideomycetes</taxon>
        <taxon>Dothideomycetes incertae sedis</taxon>
        <taxon>Trypetheliales</taxon>
        <taxon>Trypetheliaceae</taxon>
        <taxon>Viridothelium</taxon>
    </lineage>
</organism>
<feature type="coiled-coil region" evidence="1">
    <location>
        <begin position="797"/>
        <end position="856"/>
    </location>
</feature>
<dbReference type="PANTHER" id="PTHR31011">
    <property type="entry name" value="PROTEIN STB2-RELATED"/>
    <property type="match status" value="1"/>
</dbReference>
<evidence type="ECO:0000256" key="2">
    <source>
        <dbReference type="SAM" id="MobiDB-lite"/>
    </source>
</evidence>
<dbReference type="InterPro" id="IPR059025">
    <property type="entry name" value="STB6_N"/>
</dbReference>
<name>A0A6A6H7B0_VIRVR</name>
<dbReference type="GO" id="GO:0070822">
    <property type="term" value="C:Sin3-type complex"/>
    <property type="evidence" value="ECO:0007669"/>
    <property type="project" value="TreeGrafter"/>
</dbReference>